<keyword evidence="3" id="KW-0804">Transcription</keyword>
<dbReference type="InterPro" id="IPR020449">
    <property type="entry name" value="Tscrpt_reg_AraC-type_HTH"/>
</dbReference>
<organism evidence="5 6">
    <name type="scientific">Butyrivibrio proteoclasticus (strain ATCC 51982 / DSM 14932 / B316)</name>
    <name type="common">Clostridium proteoclasticum</name>
    <dbReference type="NCBI Taxonomy" id="515622"/>
    <lineage>
        <taxon>Bacteria</taxon>
        <taxon>Bacillati</taxon>
        <taxon>Bacillota</taxon>
        <taxon>Clostridia</taxon>
        <taxon>Lachnospirales</taxon>
        <taxon>Lachnospiraceae</taxon>
        <taxon>Butyrivibrio</taxon>
    </lineage>
</organism>
<dbReference type="InterPro" id="IPR011051">
    <property type="entry name" value="RmlC_Cupin_sf"/>
</dbReference>
<sequence>MNPKLIEKLSKITDEERAILDGEPYINRALYYSSEKKSSSSEDEIDSSRVLQNGKLIDMRPHVRFVHFPLHTHNYVEFIYMCQGETVHIIDGQRITLHQGDLLFLNQHARQEILPAGENDIAINFMILPEFFDTSFAMLEHEESPLKDFLISCLTQKDIGGNFLYFGVSAIPQIQNIMENLILNMLPGSTETSGSAASYTPDNSYSNSVNQVTMGLLFMTLLQHTDTIRVSRRSFEQEIMFRLLRYVDEQYRDASLKAFAEVVREDEYVLSRIIKKNTGSTFKDLLQNKRMSKACDLLKNTDISIADISVLIGYDNTSFFHRLFRRLYNCSPRDFRLSSRAT</sequence>
<dbReference type="InterPro" id="IPR018062">
    <property type="entry name" value="HTH_AraC-typ_CS"/>
</dbReference>
<dbReference type="STRING" id="515622.bpr_I1783"/>
<dbReference type="Gene3D" id="2.60.120.10">
    <property type="entry name" value="Jelly Rolls"/>
    <property type="match status" value="1"/>
</dbReference>
<dbReference type="HOGENOM" id="CLU_000445_88_0_9"/>
<dbReference type="PANTHER" id="PTHR43280:SF28">
    <property type="entry name" value="HTH-TYPE TRANSCRIPTIONAL ACTIVATOR RHAS"/>
    <property type="match status" value="1"/>
</dbReference>
<protein>
    <submittedName>
        <fullName evidence="5">Transcriptional regulator AraC family</fullName>
    </submittedName>
</protein>
<dbReference type="SMART" id="SM00342">
    <property type="entry name" value="HTH_ARAC"/>
    <property type="match status" value="1"/>
</dbReference>
<name>E0RVA0_BUTPB</name>
<dbReference type="PROSITE" id="PS00041">
    <property type="entry name" value="HTH_ARAC_FAMILY_1"/>
    <property type="match status" value="1"/>
</dbReference>
<gene>
    <name evidence="5" type="ordered locus">bpr_I1783</name>
</gene>
<proteinExistence type="predicted"/>
<dbReference type="Gene3D" id="1.10.10.60">
    <property type="entry name" value="Homeodomain-like"/>
    <property type="match status" value="2"/>
</dbReference>
<dbReference type="Pfam" id="PF12833">
    <property type="entry name" value="HTH_18"/>
    <property type="match status" value="1"/>
</dbReference>
<dbReference type="PANTHER" id="PTHR43280">
    <property type="entry name" value="ARAC-FAMILY TRANSCRIPTIONAL REGULATOR"/>
    <property type="match status" value="1"/>
</dbReference>
<keyword evidence="1" id="KW-0805">Transcription regulation</keyword>
<dbReference type="GO" id="GO:0003700">
    <property type="term" value="F:DNA-binding transcription factor activity"/>
    <property type="evidence" value="ECO:0007669"/>
    <property type="project" value="InterPro"/>
</dbReference>
<dbReference type="Proteomes" id="UP000001299">
    <property type="component" value="Chromosome 1"/>
</dbReference>
<evidence type="ECO:0000256" key="3">
    <source>
        <dbReference type="ARBA" id="ARBA00023163"/>
    </source>
</evidence>
<feature type="domain" description="HTH araC/xylS-type" evidence="4">
    <location>
        <begin position="241"/>
        <end position="338"/>
    </location>
</feature>
<dbReference type="Pfam" id="PF07883">
    <property type="entry name" value="Cupin_2"/>
    <property type="match status" value="1"/>
</dbReference>
<accession>E0RVA0</accession>
<dbReference type="InterPro" id="IPR014710">
    <property type="entry name" value="RmlC-like_jellyroll"/>
</dbReference>
<evidence type="ECO:0000256" key="1">
    <source>
        <dbReference type="ARBA" id="ARBA00023015"/>
    </source>
</evidence>
<evidence type="ECO:0000259" key="4">
    <source>
        <dbReference type="PROSITE" id="PS01124"/>
    </source>
</evidence>
<dbReference type="AlphaFoldDB" id="E0RVA0"/>
<keyword evidence="6" id="KW-1185">Reference proteome</keyword>
<dbReference type="SUPFAM" id="SSF51182">
    <property type="entry name" value="RmlC-like cupins"/>
    <property type="match status" value="1"/>
</dbReference>
<dbReference type="PRINTS" id="PR00032">
    <property type="entry name" value="HTHARAC"/>
</dbReference>
<reference evidence="5 6" key="1">
    <citation type="journal article" date="2010" name="PLoS ONE">
        <title>The glycobiome of the rumen bacterium Butyrivibrio proteoclasticus B316(T) highlights adaptation to a polysaccharide-rich environment.</title>
        <authorList>
            <person name="Kelly W.J."/>
            <person name="Leahy S.C."/>
            <person name="Altermann E."/>
            <person name="Yeoman C.J."/>
            <person name="Dunne J.C."/>
            <person name="Kong Z."/>
            <person name="Pacheco D.M."/>
            <person name="Li D."/>
            <person name="Noel S.J."/>
            <person name="Moon C.D."/>
            <person name="Cookson A.L."/>
            <person name="Attwood G.T."/>
        </authorList>
    </citation>
    <scope>NUCLEOTIDE SEQUENCE [LARGE SCALE GENOMIC DNA]</scope>
    <source>
        <strain evidence="6">ATCC 51982 / DSM 14932 / B316</strain>
    </source>
</reference>
<dbReference type="eggNOG" id="COG1917">
    <property type="taxonomic scope" value="Bacteria"/>
</dbReference>
<dbReference type="RefSeq" id="WP_013281173.1">
    <property type="nucleotide sequence ID" value="NC_014387.1"/>
</dbReference>
<dbReference type="EMBL" id="CP001810">
    <property type="protein sequence ID" value="ADL34519.1"/>
    <property type="molecule type" value="Genomic_DNA"/>
</dbReference>
<keyword evidence="2" id="KW-0238">DNA-binding</keyword>
<dbReference type="InterPro" id="IPR018060">
    <property type="entry name" value="HTH_AraC"/>
</dbReference>
<evidence type="ECO:0000313" key="5">
    <source>
        <dbReference type="EMBL" id="ADL34519.1"/>
    </source>
</evidence>
<dbReference type="eggNOG" id="COG2207">
    <property type="taxonomic scope" value="Bacteria"/>
</dbReference>
<dbReference type="KEGG" id="bpb:bpr_I1783"/>
<dbReference type="SUPFAM" id="SSF46689">
    <property type="entry name" value="Homeodomain-like"/>
    <property type="match status" value="1"/>
</dbReference>
<evidence type="ECO:0000256" key="2">
    <source>
        <dbReference type="ARBA" id="ARBA00023125"/>
    </source>
</evidence>
<dbReference type="GO" id="GO:0043565">
    <property type="term" value="F:sequence-specific DNA binding"/>
    <property type="evidence" value="ECO:0007669"/>
    <property type="project" value="InterPro"/>
</dbReference>
<dbReference type="PROSITE" id="PS01124">
    <property type="entry name" value="HTH_ARAC_FAMILY_2"/>
    <property type="match status" value="1"/>
</dbReference>
<dbReference type="InterPro" id="IPR009057">
    <property type="entry name" value="Homeodomain-like_sf"/>
</dbReference>
<evidence type="ECO:0000313" key="6">
    <source>
        <dbReference type="Proteomes" id="UP000001299"/>
    </source>
</evidence>
<dbReference type="InterPro" id="IPR013096">
    <property type="entry name" value="Cupin_2"/>
</dbReference>